<accession>A0ABR3V0N5</accession>
<evidence type="ECO:0000256" key="3">
    <source>
        <dbReference type="ARBA" id="ARBA00022692"/>
    </source>
</evidence>
<comment type="caution">
    <text evidence="8">The sequence shown here is derived from an EMBL/GenBank/DDBJ whole genome shotgun (WGS) entry which is preliminary data.</text>
</comment>
<sequence>MLYPHYFCEWIEWLGFWIAAGFSSVPAMMFVVNEVAAMLPRAVKGKRWYAEKFGEEKIRNKWAVIPGVLGGGREERESWRKIGSRTAACVERRGSTLVDAAVTRTL</sequence>
<feature type="domain" description="3-oxo-5-alpha-steroid 4-dehydrogenase C-terminal" evidence="7">
    <location>
        <begin position="3"/>
        <end position="69"/>
    </location>
</feature>
<comment type="subcellular location">
    <subcellularLocation>
        <location evidence="1">Membrane</location>
        <topology evidence="1">Multi-pass membrane protein</topology>
    </subcellularLocation>
</comment>
<evidence type="ECO:0000313" key="8">
    <source>
        <dbReference type="EMBL" id="KAL1835311.1"/>
    </source>
</evidence>
<keyword evidence="9" id="KW-1185">Reference proteome</keyword>
<proteinExistence type="inferred from homology"/>
<name>A0ABR3V0N5_9PEZI</name>
<evidence type="ECO:0000256" key="1">
    <source>
        <dbReference type="ARBA" id="ARBA00004141"/>
    </source>
</evidence>
<keyword evidence="5 6" id="KW-0472">Membrane</keyword>
<dbReference type="Proteomes" id="UP001586593">
    <property type="component" value="Unassembled WGS sequence"/>
</dbReference>
<evidence type="ECO:0000256" key="4">
    <source>
        <dbReference type="ARBA" id="ARBA00022989"/>
    </source>
</evidence>
<evidence type="ECO:0000256" key="6">
    <source>
        <dbReference type="SAM" id="Phobius"/>
    </source>
</evidence>
<dbReference type="EMBL" id="JAZHXJ010003238">
    <property type="protein sequence ID" value="KAL1835311.1"/>
    <property type="molecule type" value="Genomic_DNA"/>
</dbReference>
<keyword evidence="4 6" id="KW-1133">Transmembrane helix</keyword>
<evidence type="ECO:0000259" key="7">
    <source>
        <dbReference type="Pfam" id="PF02544"/>
    </source>
</evidence>
<dbReference type="Pfam" id="PF02544">
    <property type="entry name" value="Steroid_dh"/>
    <property type="match status" value="1"/>
</dbReference>
<organism evidence="8 9">
    <name type="scientific">Phialemonium thermophilum</name>
    <dbReference type="NCBI Taxonomy" id="223376"/>
    <lineage>
        <taxon>Eukaryota</taxon>
        <taxon>Fungi</taxon>
        <taxon>Dikarya</taxon>
        <taxon>Ascomycota</taxon>
        <taxon>Pezizomycotina</taxon>
        <taxon>Sordariomycetes</taxon>
        <taxon>Sordariomycetidae</taxon>
        <taxon>Cephalothecales</taxon>
        <taxon>Cephalothecaceae</taxon>
        <taxon>Phialemonium</taxon>
    </lineage>
</organism>
<keyword evidence="3 6" id="KW-0812">Transmembrane</keyword>
<dbReference type="InterPro" id="IPR001104">
    <property type="entry name" value="3-oxo-5_a-steroid_4-DH_C"/>
</dbReference>
<protein>
    <recommendedName>
        <fullName evidence="7">3-oxo-5-alpha-steroid 4-dehydrogenase C-terminal domain-containing protein</fullName>
    </recommendedName>
</protein>
<comment type="similarity">
    <text evidence="2">Belongs to the steroid 5-alpha reductase family.</text>
</comment>
<dbReference type="PANTHER" id="PTHR10556">
    <property type="entry name" value="3-OXO-5-ALPHA-STEROID 4-DEHYDROGENASE"/>
    <property type="match status" value="1"/>
</dbReference>
<dbReference type="InterPro" id="IPR039357">
    <property type="entry name" value="SRD5A/TECR"/>
</dbReference>
<gene>
    <name evidence="8" type="ORF">VTK73DRAFT_5783</name>
</gene>
<evidence type="ECO:0000256" key="2">
    <source>
        <dbReference type="ARBA" id="ARBA00007742"/>
    </source>
</evidence>
<feature type="transmembrane region" description="Helical" evidence="6">
    <location>
        <begin position="14"/>
        <end position="39"/>
    </location>
</feature>
<evidence type="ECO:0000256" key="5">
    <source>
        <dbReference type="ARBA" id="ARBA00023136"/>
    </source>
</evidence>
<reference evidence="8 9" key="1">
    <citation type="journal article" date="2024" name="Commun. Biol.">
        <title>Comparative genomic analysis of thermophilic fungi reveals convergent evolutionary adaptations and gene losses.</title>
        <authorList>
            <person name="Steindorff A.S."/>
            <person name="Aguilar-Pontes M.V."/>
            <person name="Robinson A.J."/>
            <person name="Andreopoulos B."/>
            <person name="LaButti K."/>
            <person name="Kuo A."/>
            <person name="Mondo S."/>
            <person name="Riley R."/>
            <person name="Otillar R."/>
            <person name="Haridas S."/>
            <person name="Lipzen A."/>
            <person name="Grimwood J."/>
            <person name="Schmutz J."/>
            <person name="Clum A."/>
            <person name="Reid I.D."/>
            <person name="Moisan M.C."/>
            <person name="Butler G."/>
            <person name="Nguyen T.T.M."/>
            <person name="Dewar K."/>
            <person name="Conant G."/>
            <person name="Drula E."/>
            <person name="Henrissat B."/>
            <person name="Hansel C."/>
            <person name="Singer S."/>
            <person name="Hutchinson M.I."/>
            <person name="de Vries R.P."/>
            <person name="Natvig D.O."/>
            <person name="Powell A.J."/>
            <person name="Tsang A."/>
            <person name="Grigoriev I.V."/>
        </authorList>
    </citation>
    <scope>NUCLEOTIDE SEQUENCE [LARGE SCALE GENOMIC DNA]</scope>
    <source>
        <strain evidence="8 9">ATCC 24622</strain>
    </source>
</reference>
<dbReference type="PROSITE" id="PS50244">
    <property type="entry name" value="S5A_REDUCTASE"/>
    <property type="match status" value="1"/>
</dbReference>
<dbReference type="PANTHER" id="PTHR10556:SF43">
    <property type="entry name" value="STEROID 5-ALPHA-REDUCTASE DET2"/>
    <property type="match status" value="1"/>
</dbReference>
<evidence type="ECO:0000313" key="9">
    <source>
        <dbReference type="Proteomes" id="UP001586593"/>
    </source>
</evidence>